<comment type="caution">
    <text evidence="1">The sequence shown here is derived from an EMBL/GenBank/DDBJ whole genome shotgun (WGS) entry which is preliminary data.</text>
</comment>
<evidence type="ECO:0000313" key="2">
    <source>
        <dbReference type="Proteomes" id="UP001177260"/>
    </source>
</evidence>
<reference evidence="1 2" key="1">
    <citation type="journal article" date="2023" name="ACS Omega">
        <title>Identification of the Neoaspergillic Acid Biosynthesis Gene Cluster by Establishing an In Vitro CRISPR-Ribonucleoprotein Genetic System in Aspergillus melleus.</title>
        <authorList>
            <person name="Yuan B."/>
            <person name="Grau M.F."/>
            <person name="Murata R.M."/>
            <person name="Torok T."/>
            <person name="Venkateswaran K."/>
            <person name="Stajich J.E."/>
            <person name="Wang C.C.C."/>
        </authorList>
    </citation>
    <scope>NUCLEOTIDE SEQUENCE [LARGE SCALE GENOMIC DNA]</scope>
    <source>
        <strain evidence="1 2">IMV 1140</strain>
    </source>
</reference>
<dbReference type="Proteomes" id="UP001177260">
    <property type="component" value="Unassembled WGS sequence"/>
</dbReference>
<proteinExistence type="predicted"/>
<protein>
    <submittedName>
        <fullName evidence="1">Uncharacterized protein</fullName>
    </submittedName>
</protein>
<name>A0ACC3B5G7_9EURO</name>
<sequence length="249" mass="27446">MKLLTIFITLSLALPSLAKFKYYKNPKWLDPKFWEGVTLTTQVTIAPTATMTAANIKDPRCKKDADCEPGTCLKGICIDGAGPPRPKHTDFMFSVDDLDKIGMGHPSRRDGRAAGRKCTTNNDCAKDKKRPWCGTQNRCVAKRPVGTECHADGNCKKGERSMTLSKCWRRGEEGEILKDLVDDIGNDQEGHVKGKRMYHINSNDLHGDAYNQSKVGEHDDSNSFELPGDASDGGKVKGCTNSYPNDLGH</sequence>
<evidence type="ECO:0000313" key="1">
    <source>
        <dbReference type="EMBL" id="KAK1145510.1"/>
    </source>
</evidence>
<dbReference type="EMBL" id="JAOPJF010000023">
    <property type="protein sequence ID" value="KAK1145510.1"/>
    <property type="molecule type" value="Genomic_DNA"/>
</dbReference>
<keyword evidence="2" id="KW-1185">Reference proteome</keyword>
<accession>A0ACC3B5G7</accession>
<organism evidence="1 2">
    <name type="scientific">Aspergillus melleus</name>
    <dbReference type="NCBI Taxonomy" id="138277"/>
    <lineage>
        <taxon>Eukaryota</taxon>
        <taxon>Fungi</taxon>
        <taxon>Dikarya</taxon>
        <taxon>Ascomycota</taxon>
        <taxon>Pezizomycotina</taxon>
        <taxon>Eurotiomycetes</taxon>
        <taxon>Eurotiomycetidae</taxon>
        <taxon>Eurotiales</taxon>
        <taxon>Aspergillaceae</taxon>
        <taxon>Aspergillus</taxon>
        <taxon>Aspergillus subgen. Circumdati</taxon>
    </lineage>
</organism>
<gene>
    <name evidence="1" type="ORF">N8T08_004068</name>
</gene>